<protein>
    <submittedName>
        <fullName evidence="8">2-aminoadipate transaminase</fullName>
    </submittedName>
</protein>
<evidence type="ECO:0000256" key="4">
    <source>
        <dbReference type="ARBA" id="ARBA00022576"/>
    </source>
</evidence>
<evidence type="ECO:0000313" key="8">
    <source>
        <dbReference type="EMBL" id="TDW00459.1"/>
    </source>
</evidence>
<keyword evidence="5" id="KW-0808">Transferase</keyword>
<gene>
    <name evidence="8" type="ORF">C8C77_12818</name>
</gene>
<dbReference type="FunFam" id="3.40.640.10:FF:000053">
    <property type="entry name" value="Aminotransferase, class I"/>
    <property type="match status" value="1"/>
</dbReference>
<comment type="caution">
    <text evidence="8">The sequence shown here is derived from an EMBL/GenBank/DDBJ whole genome shotgun (WGS) entry which is preliminary data.</text>
</comment>
<evidence type="ECO:0000256" key="3">
    <source>
        <dbReference type="ARBA" id="ARBA00011738"/>
    </source>
</evidence>
<evidence type="ECO:0000256" key="2">
    <source>
        <dbReference type="ARBA" id="ARBA00007441"/>
    </source>
</evidence>
<keyword evidence="4" id="KW-0032">Aminotransferase</keyword>
<dbReference type="InterPro" id="IPR015424">
    <property type="entry name" value="PyrdxlP-dep_Trfase"/>
</dbReference>
<dbReference type="Gene3D" id="3.40.640.10">
    <property type="entry name" value="Type I PLP-dependent aspartate aminotransferase-like (Major domain)"/>
    <property type="match status" value="1"/>
</dbReference>
<dbReference type="SUPFAM" id="SSF53383">
    <property type="entry name" value="PLP-dependent transferases"/>
    <property type="match status" value="1"/>
</dbReference>
<dbReference type="GO" id="GO:0030170">
    <property type="term" value="F:pyridoxal phosphate binding"/>
    <property type="evidence" value="ECO:0007669"/>
    <property type="project" value="InterPro"/>
</dbReference>
<dbReference type="Gene3D" id="3.90.1150.10">
    <property type="entry name" value="Aspartate Aminotransferase, domain 1"/>
    <property type="match status" value="1"/>
</dbReference>
<dbReference type="InterPro" id="IPR015422">
    <property type="entry name" value="PyrdxlP-dep_Trfase_small"/>
</dbReference>
<dbReference type="GO" id="GO:1901605">
    <property type="term" value="P:alpha-amino acid metabolic process"/>
    <property type="evidence" value="ECO:0007669"/>
    <property type="project" value="TreeGrafter"/>
</dbReference>
<comment type="subunit">
    <text evidence="3">Homodimer.</text>
</comment>
<sequence length="393" mass="44672">MNNIFSDRISDVPKSFIREILKIAVNPDIISFAGGLPNKKLFPVSELQEVTNYVFESSGQEALQYSNTEGFLPLRKIIAERYKEKKGIKILPKNILITNGSQQGLDLLGKIFLNKGDEVILEEPGYLGAIQAFSVYRPFFKTVKLLDSGLNISEFSKVLSSSRPKFIYTVPNFQNPSGISYSDSNRKKISNLIRERELFLIEDDPYGDLRYTGQDKVSFKKLIPEQTILLGSFSKIVAPSFRIGWVVASDQIMDKLIIAKQASDLHTNYISQRILYQYLIDKDIEQHIKKIKDKYNSQRKVMLNSIEKYFPAEVTTTTPEGGMFLWVTLPEEISAMDLFNIAIEKKVAFVPGGPFYINKDDINTLRLNFSCVDEENIEIGIKRLSSAIKMAMN</sequence>
<dbReference type="PANTHER" id="PTHR42790">
    <property type="entry name" value="AMINOTRANSFERASE"/>
    <property type="match status" value="1"/>
</dbReference>
<evidence type="ECO:0000256" key="1">
    <source>
        <dbReference type="ARBA" id="ARBA00001933"/>
    </source>
</evidence>
<dbReference type="CDD" id="cd00609">
    <property type="entry name" value="AAT_like"/>
    <property type="match status" value="1"/>
</dbReference>
<evidence type="ECO:0000313" key="9">
    <source>
        <dbReference type="Proteomes" id="UP000294697"/>
    </source>
</evidence>
<reference evidence="8 9" key="1">
    <citation type="submission" date="2019-03" db="EMBL/GenBank/DDBJ databases">
        <title>Subsurface microbial communities from deep shales in Ohio and West Virginia, USA.</title>
        <authorList>
            <person name="Wrighton K."/>
        </authorList>
    </citation>
    <scope>NUCLEOTIDE SEQUENCE [LARGE SCALE GENOMIC DNA]</scope>
    <source>
        <strain evidence="8 9">MSL9.2</strain>
    </source>
</reference>
<comment type="cofactor">
    <cofactor evidence="1">
        <name>pyridoxal 5'-phosphate</name>
        <dbReference type="ChEBI" id="CHEBI:597326"/>
    </cofactor>
</comment>
<evidence type="ECO:0000256" key="5">
    <source>
        <dbReference type="ARBA" id="ARBA00022679"/>
    </source>
</evidence>
<dbReference type="OrthoDB" id="9802328at2"/>
<dbReference type="InterPro" id="IPR015421">
    <property type="entry name" value="PyrdxlP-dep_Trfase_major"/>
</dbReference>
<evidence type="ECO:0000259" key="7">
    <source>
        <dbReference type="Pfam" id="PF00155"/>
    </source>
</evidence>
<accession>A0A4R7YTL4</accession>
<evidence type="ECO:0000256" key="6">
    <source>
        <dbReference type="ARBA" id="ARBA00022898"/>
    </source>
</evidence>
<organism evidence="8 9">
    <name type="scientific">Halanaerobium saccharolyticum</name>
    <dbReference type="NCBI Taxonomy" id="43595"/>
    <lineage>
        <taxon>Bacteria</taxon>
        <taxon>Bacillati</taxon>
        <taxon>Bacillota</taxon>
        <taxon>Clostridia</taxon>
        <taxon>Halanaerobiales</taxon>
        <taxon>Halanaerobiaceae</taxon>
        <taxon>Halanaerobium</taxon>
    </lineage>
</organism>
<dbReference type="GO" id="GO:0008483">
    <property type="term" value="F:transaminase activity"/>
    <property type="evidence" value="ECO:0007669"/>
    <property type="project" value="UniProtKB-KW"/>
</dbReference>
<dbReference type="InterPro" id="IPR050859">
    <property type="entry name" value="Class-I_PLP-dep_aminotransf"/>
</dbReference>
<name>A0A4R7YTL4_9FIRM</name>
<keyword evidence="6" id="KW-0663">Pyridoxal phosphate</keyword>
<comment type="similarity">
    <text evidence="2">Belongs to the class-I pyridoxal-phosphate-dependent aminotransferase family.</text>
</comment>
<dbReference type="EMBL" id="SODA01000028">
    <property type="protein sequence ID" value="TDW00459.1"/>
    <property type="molecule type" value="Genomic_DNA"/>
</dbReference>
<feature type="domain" description="Aminotransferase class I/classII large" evidence="7">
    <location>
        <begin position="53"/>
        <end position="384"/>
    </location>
</feature>
<dbReference type="Pfam" id="PF00155">
    <property type="entry name" value="Aminotran_1_2"/>
    <property type="match status" value="1"/>
</dbReference>
<dbReference type="InterPro" id="IPR004839">
    <property type="entry name" value="Aminotransferase_I/II_large"/>
</dbReference>
<dbReference type="PANTHER" id="PTHR42790:SF19">
    <property type="entry name" value="KYNURENINE_ALPHA-AMINOADIPATE AMINOTRANSFERASE, MITOCHONDRIAL"/>
    <property type="match status" value="1"/>
</dbReference>
<dbReference type="AlphaFoldDB" id="A0A4R7YTL4"/>
<dbReference type="Proteomes" id="UP000294697">
    <property type="component" value="Unassembled WGS sequence"/>
</dbReference>
<proteinExistence type="inferred from homology"/>
<dbReference type="RefSeq" id="WP_111571555.1">
    <property type="nucleotide sequence ID" value="NZ_QLME01000005.1"/>
</dbReference>